<keyword evidence="2" id="KW-1185">Reference proteome</keyword>
<evidence type="ECO:0000313" key="1">
    <source>
        <dbReference type="EMBL" id="KIM94571.1"/>
    </source>
</evidence>
<evidence type="ECO:0000313" key="2">
    <source>
        <dbReference type="Proteomes" id="UP000054321"/>
    </source>
</evidence>
<dbReference type="Gene3D" id="1.10.472.10">
    <property type="entry name" value="Cyclin-like"/>
    <property type="match status" value="1"/>
</dbReference>
<dbReference type="GO" id="GO:0016538">
    <property type="term" value="F:cyclin-dependent protein serine/threonine kinase regulator activity"/>
    <property type="evidence" value="ECO:0007669"/>
    <property type="project" value="TreeGrafter"/>
</dbReference>
<dbReference type="Pfam" id="PF08613">
    <property type="entry name" value="Cyclin"/>
    <property type="match status" value="1"/>
</dbReference>
<dbReference type="InterPro" id="IPR013922">
    <property type="entry name" value="Cyclin_PHO80-like"/>
</dbReference>
<dbReference type="GO" id="GO:0019901">
    <property type="term" value="F:protein kinase binding"/>
    <property type="evidence" value="ECO:0007669"/>
    <property type="project" value="InterPro"/>
</dbReference>
<dbReference type="AlphaFoldDB" id="A0A0C3GWA9"/>
<sequence>HRQVLRLNSQPPNRGHHRGLARVFPARYEFCKVEDLVVLISDMISDLIRINDKLPLREDGLTRFHSKTVPKISVADFLQRLATHVTLTPPLLLAMIYYMDRLCALYPIFSITSLTIHRFLVAAATVAAKGLSDSYYSNSMYARVGGIRITELSVLELELLCRMEWKVVPCSEVLVDYYNSLVTRGGGHILEGSASPVVN</sequence>
<dbReference type="OrthoDB" id="337735at2759"/>
<dbReference type="InterPro" id="IPR036915">
    <property type="entry name" value="Cyclin-like_sf"/>
</dbReference>
<gene>
    <name evidence="1" type="ORF">OIDMADRAFT_135484</name>
</gene>
<name>A0A0C3GWA9_OIDMZ</name>
<dbReference type="FunCoup" id="A0A0C3GWA9">
    <property type="interactions" value="136"/>
</dbReference>
<dbReference type="PANTHER" id="PTHR15615">
    <property type="match status" value="1"/>
</dbReference>
<feature type="non-terminal residue" evidence="1">
    <location>
        <position position="1"/>
    </location>
</feature>
<evidence type="ECO:0008006" key="3">
    <source>
        <dbReference type="Google" id="ProtNLM"/>
    </source>
</evidence>
<dbReference type="SUPFAM" id="SSF47954">
    <property type="entry name" value="Cyclin-like"/>
    <property type="match status" value="1"/>
</dbReference>
<dbReference type="GO" id="GO:0000307">
    <property type="term" value="C:cyclin-dependent protein kinase holoenzyme complex"/>
    <property type="evidence" value="ECO:0007669"/>
    <property type="project" value="TreeGrafter"/>
</dbReference>
<dbReference type="Proteomes" id="UP000054321">
    <property type="component" value="Unassembled WGS sequence"/>
</dbReference>
<reference evidence="2" key="2">
    <citation type="submission" date="2015-01" db="EMBL/GenBank/DDBJ databases">
        <title>Evolutionary Origins and Diversification of the Mycorrhizal Mutualists.</title>
        <authorList>
            <consortium name="DOE Joint Genome Institute"/>
            <consortium name="Mycorrhizal Genomics Consortium"/>
            <person name="Kohler A."/>
            <person name="Kuo A."/>
            <person name="Nagy L.G."/>
            <person name="Floudas D."/>
            <person name="Copeland A."/>
            <person name="Barry K.W."/>
            <person name="Cichocki N."/>
            <person name="Veneault-Fourrey C."/>
            <person name="LaButti K."/>
            <person name="Lindquist E.A."/>
            <person name="Lipzen A."/>
            <person name="Lundell T."/>
            <person name="Morin E."/>
            <person name="Murat C."/>
            <person name="Riley R."/>
            <person name="Ohm R."/>
            <person name="Sun H."/>
            <person name="Tunlid A."/>
            <person name="Henrissat B."/>
            <person name="Grigoriev I.V."/>
            <person name="Hibbett D.S."/>
            <person name="Martin F."/>
        </authorList>
    </citation>
    <scope>NUCLEOTIDE SEQUENCE [LARGE SCALE GENOMIC DNA]</scope>
    <source>
        <strain evidence="2">Zn</strain>
    </source>
</reference>
<organism evidence="1 2">
    <name type="scientific">Oidiodendron maius (strain Zn)</name>
    <dbReference type="NCBI Taxonomy" id="913774"/>
    <lineage>
        <taxon>Eukaryota</taxon>
        <taxon>Fungi</taxon>
        <taxon>Dikarya</taxon>
        <taxon>Ascomycota</taxon>
        <taxon>Pezizomycotina</taxon>
        <taxon>Leotiomycetes</taxon>
        <taxon>Leotiomycetes incertae sedis</taxon>
        <taxon>Myxotrichaceae</taxon>
        <taxon>Oidiodendron</taxon>
    </lineage>
</organism>
<reference evidence="1 2" key="1">
    <citation type="submission" date="2014-04" db="EMBL/GenBank/DDBJ databases">
        <authorList>
            <consortium name="DOE Joint Genome Institute"/>
            <person name="Kuo A."/>
            <person name="Martino E."/>
            <person name="Perotto S."/>
            <person name="Kohler A."/>
            <person name="Nagy L.G."/>
            <person name="Floudas D."/>
            <person name="Copeland A."/>
            <person name="Barry K.W."/>
            <person name="Cichocki N."/>
            <person name="Veneault-Fourrey C."/>
            <person name="LaButti K."/>
            <person name="Lindquist E.A."/>
            <person name="Lipzen A."/>
            <person name="Lundell T."/>
            <person name="Morin E."/>
            <person name="Murat C."/>
            <person name="Sun H."/>
            <person name="Tunlid A."/>
            <person name="Henrissat B."/>
            <person name="Grigoriev I.V."/>
            <person name="Hibbett D.S."/>
            <person name="Martin F."/>
            <person name="Nordberg H.P."/>
            <person name="Cantor M.N."/>
            <person name="Hua S.X."/>
        </authorList>
    </citation>
    <scope>NUCLEOTIDE SEQUENCE [LARGE SCALE GENOMIC DNA]</scope>
    <source>
        <strain evidence="1 2">Zn</strain>
    </source>
</reference>
<dbReference type="InParanoid" id="A0A0C3GWA9"/>
<dbReference type="STRING" id="913774.A0A0C3GWA9"/>
<proteinExistence type="predicted"/>
<dbReference type="HOGENOM" id="CLU_057371_3_1_1"/>
<dbReference type="EMBL" id="KN832889">
    <property type="protein sequence ID" value="KIM94571.1"/>
    <property type="molecule type" value="Genomic_DNA"/>
</dbReference>
<protein>
    <recommendedName>
        <fullName evidence="3">Cyclin</fullName>
    </recommendedName>
</protein>
<dbReference type="CDD" id="cd20558">
    <property type="entry name" value="CYCLIN_ScPCL7-like"/>
    <property type="match status" value="1"/>
</dbReference>
<accession>A0A0C3GWA9</accession>
<dbReference type="PANTHER" id="PTHR15615:SF117">
    <property type="entry name" value="PHO85 CYCLIN PHO80"/>
    <property type="match status" value="1"/>
</dbReference>
<dbReference type="GO" id="GO:0005634">
    <property type="term" value="C:nucleus"/>
    <property type="evidence" value="ECO:0007669"/>
    <property type="project" value="TreeGrafter"/>
</dbReference>